<keyword evidence="8 10" id="KW-0460">Magnesium</keyword>
<dbReference type="Proteomes" id="UP000034098">
    <property type="component" value="Unassembled WGS sequence"/>
</dbReference>
<gene>
    <name evidence="12" type="primary">rmlA</name>
    <name evidence="12" type="ORF">RS82_03163</name>
</gene>
<dbReference type="Gene3D" id="3.90.550.10">
    <property type="entry name" value="Spore Coat Polysaccharide Biosynthesis Protein SpsA, Chain A"/>
    <property type="match status" value="1"/>
</dbReference>
<evidence type="ECO:0000313" key="13">
    <source>
        <dbReference type="Proteomes" id="UP000034098"/>
    </source>
</evidence>
<dbReference type="EMBL" id="JYJA01000038">
    <property type="protein sequence ID" value="KJL41246.1"/>
    <property type="molecule type" value="Genomic_DNA"/>
</dbReference>
<evidence type="ECO:0000256" key="1">
    <source>
        <dbReference type="ARBA" id="ARBA00001946"/>
    </source>
</evidence>
<dbReference type="GO" id="GO:0019318">
    <property type="term" value="P:hexose metabolic process"/>
    <property type="evidence" value="ECO:0007669"/>
    <property type="project" value="UniProtKB-ARBA"/>
</dbReference>
<dbReference type="PANTHER" id="PTHR43532">
    <property type="entry name" value="GLUCOSE-1-PHOSPHATE THYMIDYLYLTRANSFERASE"/>
    <property type="match status" value="1"/>
</dbReference>
<keyword evidence="13" id="KW-1185">Reference proteome</keyword>
<dbReference type="InterPro" id="IPR005835">
    <property type="entry name" value="NTP_transferase_dom"/>
</dbReference>
<evidence type="ECO:0000256" key="6">
    <source>
        <dbReference type="ARBA" id="ARBA00022695"/>
    </source>
</evidence>
<dbReference type="SUPFAM" id="SSF53448">
    <property type="entry name" value="Nucleotide-diphospho-sugar transferases"/>
    <property type="match status" value="1"/>
</dbReference>
<dbReference type="InterPro" id="IPR029044">
    <property type="entry name" value="Nucleotide-diphossugar_trans"/>
</dbReference>
<evidence type="ECO:0000256" key="2">
    <source>
        <dbReference type="ARBA" id="ARBA00010480"/>
    </source>
</evidence>
<dbReference type="GO" id="GO:0046872">
    <property type="term" value="F:metal ion binding"/>
    <property type="evidence" value="ECO:0007669"/>
    <property type="project" value="UniProtKB-KW"/>
</dbReference>
<accession>A0A0M2H9F3</accession>
<comment type="function">
    <text evidence="10">Catalyzes the formation of dTDP-glucose, from dTTP and glucose 1-phosphate, as well as its pyrophosphorolysis.</text>
</comment>
<keyword evidence="5 10" id="KW-0808">Transferase</keyword>
<comment type="caution">
    <text evidence="12">The sequence shown here is derived from an EMBL/GenBank/DDBJ whole genome shotgun (WGS) entry which is preliminary data.</text>
</comment>
<reference evidence="12 13" key="1">
    <citation type="submission" date="2015-02" db="EMBL/GenBank/DDBJ databases">
        <title>Draft genome sequences of ten Microbacterium spp. with emphasis on heavy metal contaminated environments.</title>
        <authorList>
            <person name="Corretto E."/>
        </authorList>
    </citation>
    <scope>NUCLEOTIDE SEQUENCE [LARGE SCALE GENOMIC DNA]</scope>
    <source>
        <strain evidence="12 13">DSM 8608</strain>
    </source>
</reference>
<dbReference type="GO" id="GO:0000271">
    <property type="term" value="P:polysaccharide biosynthetic process"/>
    <property type="evidence" value="ECO:0007669"/>
    <property type="project" value="UniProtKB-ARBA"/>
</dbReference>
<evidence type="ECO:0000256" key="7">
    <source>
        <dbReference type="ARBA" id="ARBA00022723"/>
    </source>
</evidence>
<organism evidence="12 13">
    <name type="scientific">Microbacterium trichothecenolyticum</name>
    <name type="common">Aureobacterium trichothecenolyticum</name>
    <dbReference type="NCBI Taxonomy" id="69370"/>
    <lineage>
        <taxon>Bacteria</taxon>
        <taxon>Bacillati</taxon>
        <taxon>Actinomycetota</taxon>
        <taxon>Actinomycetes</taxon>
        <taxon>Micrococcales</taxon>
        <taxon>Microbacteriaceae</taxon>
        <taxon>Microbacterium</taxon>
    </lineage>
</organism>
<dbReference type="PATRIC" id="fig|69370.6.peg.3219"/>
<evidence type="ECO:0000256" key="8">
    <source>
        <dbReference type="ARBA" id="ARBA00022842"/>
    </source>
</evidence>
<evidence type="ECO:0000256" key="9">
    <source>
        <dbReference type="ARBA" id="ARBA00049336"/>
    </source>
</evidence>
<dbReference type="Pfam" id="PF00483">
    <property type="entry name" value="NTP_transferase"/>
    <property type="match status" value="1"/>
</dbReference>
<evidence type="ECO:0000256" key="4">
    <source>
        <dbReference type="ARBA" id="ARBA00017654"/>
    </source>
</evidence>
<dbReference type="GO" id="GO:0008879">
    <property type="term" value="F:glucose-1-phosphate thymidylyltransferase activity"/>
    <property type="evidence" value="ECO:0007669"/>
    <property type="project" value="UniProtKB-EC"/>
</dbReference>
<dbReference type="EC" id="2.7.7.24" evidence="3 10"/>
<keyword evidence="7 10" id="KW-0479">Metal-binding</keyword>
<proteinExistence type="inferred from homology"/>
<dbReference type="InterPro" id="IPR005907">
    <property type="entry name" value="G1P_thy_trans_s"/>
</dbReference>
<name>A0A0M2H9F3_MICTR</name>
<dbReference type="AlphaFoldDB" id="A0A0M2H9F3"/>
<dbReference type="CDD" id="cd02538">
    <property type="entry name" value="G1P_TT_short"/>
    <property type="match status" value="1"/>
</dbReference>
<keyword evidence="6 10" id="KW-0548">Nucleotidyltransferase</keyword>
<dbReference type="FunFam" id="3.90.550.10:FF:000023">
    <property type="entry name" value="Glucose-1-phosphate thymidylyltransferase"/>
    <property type="match status" value="1"/>
</dbReference>
<comment type="catalytic activity">
    <reaction evidence="9 10">
        <text>dTTP + alpha-D-glucose 1-phosphate + H(+) = dTDP-alpha-D-glucose + diphosphate</text>
        <dbReference type="Rhea" id="RHEA:15225"/>
        <dbReference type="ChEBI" id="CHEBI:15378"/>
        <dbReference type="ChEBI" id="CHEBI:33019"/>
        <dbReference type="ChEBI" id="CHEBI:37568"/>
        <dbReference type="ChEBI" id="CHEBI:57477"/>
        <dbReference type="ChEBI" id="CHEBI:58601"/>
        <dbReference type="EC" id="2.7.7.24"/>
    </reaction>
</comment>
<evidence type="ECO:0000256" key="10">
    <source>
        <dbReference type="RuleBase" id="RU003706"/>
    </source>
</evidence>
<evidence type="ECO:0000256" key="3">
    <source>
        <dbReference type="ARBA" id="ARBA00012461"/>
    </source>
</evidence>
<evidence type="ECO:0000256" key="5">
    <source>
        <dbReference type="ARBA" id="ARBA00022679"/>
    </source>
</evidence>
<evidence type="ECO:0000313" key="12">
    <source>
        <dbReference type="EMBL" id="KJL41246.1"/>
    </source>
</evidence>
<evidence type="ECO:0000259" key="11">
    <source>
        <dbReference type="Pfam" id="PF00483"/>
    </source>
</evidence>
<protein>
    <recommendedName>
        <fullName evidence="4 10">Glucose-1-phosphate thymidylyltransferase</fullName>
        <ecNumber evidence="3 10">2.7.7.24</ecNumber>
    </recommendedName>
</protein>
<sequence length="295" mass="32022">MWNDGRVKGIVLAGGSGTRLHPITLGVSKQLIPVYDKPMVYYPLSTLMLAGIRDILVITTPHDAAHFARLLGDGSQFGISLTFAQQPSPDGLAQAFTIGADFIGHDKVALVLGDNLLYGPGLGTQLARFADIEGGAVFAYWVADPGAYGVVEFDSAGRAVSLEEKPAAPKSNYAVPGLYFYDNDVVDVARSLRPSARGEYEITDVNRSYLDRGALAVEVLPRGTAWLDTGTFDQMTDAADYVRTMERRTGMKIGVPEEVAWRQGFLSEDELRVRAEALVKSGYGAYLIELLERGR</sequence>
<feature type="domain" description="Nucleotidyl transferase" evidence="11">
    <location>
        <begin position="8"/>
        <end position="241"/>
    </location>
</feature>
<comment type="cofactor">
    <cofactor evidence="1">
        <name>Mg(2+)</name>
        <dbReference type="ChEBI" id="CHEBI:18420"/>
    </cofactor>
</comment>
<comment type="similarity">
    <text evidence="2 10">Belongs to the glucose-1-phosphate thymidylyltransferase family.</text>
</comment>
<dbReference type="PANTHER" id="PTHR43532:SF1">
    <property type="entry name" value="GLUCOSE-1-PHOSPHATE THYMIDYLYLTRANSFERASE 1"/>
    <property type="match status" value="1"/>
</dbReference>
<dbReference type="NCBIfam" id="TIGR01207">
    <property type="entry name" value="rmlA"/>
    <property type="match status" value="1"/>
</dbReference>